<dbReference type="SUPFAM" id="SSF55550">
    <property type="entry name" value="SH2 domain"/>
    <property type="match status" value="1"/>
</dbReference>
<dbReference type="Proteomes" id="UP000694621">
    <property type="component" value="Unplaced"/>
</dbReference>
<dbReference type="Ensembl" id="ENSAMXT00005010278.1">
    <property type="protein sequence ID" value="ENSAMXP00005009219.1"/>
    <property type="gene ID" value="ENSAMXG00005005252.1"/>
</dbReference>
<dbReference type="Gene3D" id="3.30.505.10">
    <property type="entry name" value="SH2 domain"/>
    <property type="match status" value="1"/>
</dbReference>
<evidence type="ECO:0000313" key="4">
    <source>
        <dbReference type="Proteomes" id="UP000694621"/>
    </source>
</evidence>
<reference evidence="3" key="1">
    <citation type="submission" date="2025-08" db="UniProtKB">
        <authorList>
            <consortium name="Ensembl"/>
        </authorList>
    </citation>
    <scope>IDENTIFICATION</scope>
</reference>
<evidence type="ECO:0000256" key="1">
    <source>
        <dbReference type="PROSITE-ProRule" id="PRU00191"/>
    </source>
</evidence>
<keyword evidence="1" id="KW-0727">SH2 domain</keyword>
<organism evidence="3 4">
    <name type="scientific">Astyanax mexicanus</name>
    <name type="common">Blind cave fish</name>
    <name type="synonym">Astyanax fasciatus mexicanus</name>
    <dbReference type="NCBI Taxonomy" id="7994"/>
    <lineage>
        <taxon>Eukaryota</taxon>
        <taxon>Metazoa</taxon>
        <taxon>Chordata</taxon>
        <taxon>Craniata</taxon>
        <taxon>Vertebrata</taxon>
        <taxon>Euteleostomi</taxon>
        <taxon>Actinopterygii</taxon>
        <taxon>Neopterygii</taxon>
        <taxon>Teleostei</taxon>
        <taxon>Ostariophysi</taxon>
        <taxon>Characiformes</taxon>
        <taxon>Characoidei</taxon>
        <taxon>Acestrorhamphidae</taxon>
        <taxon>Acestrorhamphinae</taxon>
        <taxon>Astyanax</taxon>
    </lineage>
</organism>
<name>A0A8B9H9X2_ASTMX</name>
<dbReference type="InterPro" id="IPR036860">
    <property type="entry name" value="SH2_dom_sf"/>
</dbReference>
<protein>
    <recommendedName>
        <fullName evidence="2">SH2 domain-containing protein</fullName>
    </recommendedName>
</protein>
<accession>A0A8B9H9X2</accession>
<feature type="domain" description="SH2" evidence="2">
    <location>
        <begin position="1"/>
        <end position="63"/>
    </location>
</feature>
<evidence type="ECO:0000313" key="3">
    <source>
        <dbReference type="Ensembl" id="ENSAMXP00005009219.1"/>
    </source>
</evidence>
<evidence type="ECO:0000259" key="2">
    <source>
        <dbReference type="PROSITE" id="PS50001"/>
    </source>
</evidence>
<proteinExistence type="predicted"/>
<dbReference type="InterPro" id="IPR000980">
    <property type="entry name" value="SH2"/>
</dbReference>
<dbReference type="AlphaFoldDB" id="A0A8B9H9X2"/>
<dbReference type="PROSITE" id="PS50001">
    <property type="entry name" value="SH2"/>
    <property type="match status" value="1"/>
</dbReference>
<sequence length="63" mass="6822">MRLDAEKLLRAEGNKHGAFLIRHCESQAGELSLSGTHNADTCACKDASTMPSVYCLSLWAGVR</sequence>
<dbReference type="Pfam" id="PF00017">
    <property type="entry name" value="SH2"/>
    <property type="match status" value="1"/>
</dbReference>